<gene>
    <name evidence="3" type="ORF">B0H17DRAFT_1221454</name>
</gene>
<evidence type="ECO:0000256" key="2">
    <source>
        <dbReference type="SAM" id="SignalP"/>
    </source>
</evidence>
<protein>
    <submittedName>
        <fullName evidence="3">Uncharacterized protein</fullName>
    </submittedName>
</protein>
<comment type="caution">
    <text evidence="3">The sequence shown here is derived from an EMBL/GenBank/DDBJ whole genome shotgun (WGS) entry which is preliminary data.</text>
</comment>
<feature type="signal peptide" evidence="2">
    <location>
        <begin position="1"/>
        <end position="26"/>
    </location>
</feature>
<evidence type="ECO:0000256" key="1">
    <source>
        <dbReference type="SAM" id="MobiDB-lite"/>
    </source>
</evidence>
<dbReference type="EMBL" id="JARKIE010001035">
    <property type="protein sequence ID" value="KAJ7608648.1"/>
    <property type="molecule type" value="Genomic_DNA"/>
</dbReference>
<dbReference type="AlphaFoldDB" id="A0AAD7B361"/>
<proteinExistence type="predicted"/>
<keyword evidence="2" id="KW-0732">Signal</keyword>
<feature type="region of interest" description="Disordered" evidence="1">
    <location>
        <begin position="31"/>
        <end position="60"/>
    </location>
</feature>
<name>A0AAD7B361_MYCRO</name>
<keyword evidence="4" id="KW-1185">Reference proteome</keyword>
<accession>A0AAD7B361</accession>
<evidence type="ECO:0000313" key="4">
    <source>
        <dbReference type="Proteomes" id="UP001221757"/>
    </source>
</evidence>
<sequence>MTSAGQAAEAYLAAYLLALLCHPALAALSSRPLISGTRRRTPPPHLGPDTVSPSAPHGVLVPTAPHASLIPAAFAALSDTSATPLPAQDDVSPPRKPKLLQRLKETMHVGHVHA</sequence>
<evidence type="ECO:0000313" key="3">
    <source>
        <dbReference type="EMBL" id="KAJ7608648.1"/>
    </source>
</evidence>
<reference evidence="3" key="1">
    <citation type="submission" date="2023-03" db="EMBL/GenBank/DDBJ databases">
        <title>Massive genome expansion in bonnet fungi (Mycena s.s.) driven by repeated elements and novel gene families across ecological guilds.</title>
        <authorList>
            <consortium name="Lawrence Berkeley National Laboratory"/>
            <person name="Harder C.B."/>
            <person name="Miyauchi S."/>
            <person name="Viragh M."/>
            <person name="Kuo A."/>
            <person name="Thoen E."/>
            <person name="Andreopoulos B."/>
            <person name="Lu D."/>
            <person name="Skrede I."/>
            <person name="Drula E."/>
            <person name="Henrissat B."/>
            <person name="Morin E."/>
            <person name="Kohler A."/>
            <person name="Barry K."/>
            <person name="LaButti K."/>
            <person name="Morin E."/>
            <person name="Salamov A."/>
            <person name="Lipzen A."/>
            <person name="Mereny Z."/>
            <person name="Hegedus B."/>
            <person name="Baldrian P."/>
            <person name="Stursova M."/>
            <person name="Weitz H."/>
            <person name="Taylor A."/>
            <person name="Grigoriev I.V."/>
            <person name="Nagy L.G."/>
            <person name="Martin F."/>
            <person name="Kauserud H."/>
        </authorList>
    </citation>
    <scope>NUCLEOTIDE SEQUENCE</scope>
    <source>
        <strain evidence="3">CBHHK067</strain>
    </source>
</reference>
<dbReference type="Proteomes" id="UP001221757">
    <property type="component" value="Unassembled WGS sequence"/>
</dbReference>
<feature type="chain" id="PRO_5042078943" evidence="2">
    <location>
        <begin position="27"/>
        <end position="114"/>
    </location>
</feature>
<organism evidence="3 4">
    <name type="scientific">Mycena rosella</name>
    <name type="common">Pink bonnet</name>
    <name type="synonym">Agaricus rosellus</name>
    <dbReference type="NCBI Taxonomy" id="1033263"/>
    <lineage>
        <taxon>Eukaryota</taxon>
        <taxon>Fungi</taxon>
        <taxon>Dikarya</taxon>
        <taxon>Basidiomycota</taxon>
        <taxon>Agaricomycotina</taxon>
        <taxon>Agaricomycetes</taxon>
        <taxon>Agaricomycetidae</taxon>
        <taxon>Agaricales</taxon>
        <taxon>Marasmiineae</taxon>
        <taxon>Mycenaceae</taxon>
        <taxon>Mycena</taxon>
    </lineage>
</organism>